<dbReference type="AlphaFoldDB" id="A0A016BXM2"/>
<dbReference type="Proteomes" id="UP000020938">
    <property type="component" value="Unassembled WGS sequence"/>
</dbReference>
<dbReference type="PATRIC" id="fig|1339314.3.peg.2461"/>
<protein>
    <submittedName>
        <fullName evidence="1">Uncharacterized protein</fullName>
    </submittedName>
</protein>
<organism evidence="1 2">
    <name type="scientific">Bacteroides fragilis str. 3976T8</name>
    <dbReference type="NCBI Taxonomy" id="1339314"/>
    <lineage>
        <taxon>Bacteria</taxon>
        <taxon>Pseudomonadati</taxon>
        <taxon>Bacteroidota</taxon>
        <taxon>Bacteroidia</taxon>
        <taxon>Bacteroidales</taxon>
        <taxon>Bacteroidaceae</taxon>
        <taxon>Bacteroides</taxon>
    </lineage>
</organism>
<proteinExistence type="predicted"/>
<name>A0A016BXM2_BACFG</name>
<sequence>MHFCRESVQKLLFVSVTQPSGSLIPVRITRTEDPLMEQRSVATSSLSK</sequence>
<evidence type="ECO:0000313" key="1">
    <source>
        <dbReference type="EMBL" id="EXZ73462.1"/>
    </source>
</evidence>
<evidence type="ECO:0000313" key="2">
    <source>
        <dbReference type="Proteomes" id="UP000020938"/>
    </source>
</evidence>
<accession>A0A016BXM2</accession>
<gene>
    <name evidence="1" type="ORF">M123_2257</name>
</gene>
<dbReference type="EMBL" id="JGDS01000050">
    <property type="protein sequence ID" value="EXZ73462.1"/>
    <property type="molecule type" value="Genomic_DNA"/>
</dbReference>
<comment type="caution">
    <text evidence="1">The sequence shown here is derived from an EMBL/GenBank/DDBJ whole genome shotgun (WGS) entry which is preliminary data.</text>
</comment>
<reference evidence="1 2" key="1">
    <citation type="submission" date="2014-02" db="EMBL/GenBank/DDBJ databases">
        <authorList>
            <person name="Sears C."/>
            <person name="Carroll K."/>
            <person name="Sack B.R."/>
            <person name="Qadri F."/>
            <person name="Myers L.L."/>
            <person name="Chung G.-T."/>
            <person name="Escheverria P."/>
            <person name="Fraser C.M."/>
            <person name="Sadzewicz L."/>
            <person name="Shefchek K.A."/>
            <person name="Tallon L."/>
            <person name="Das S.P."/>
            <person name="Daugherty S."/>
            <person name="Mongodin E.F."/>
        </authorList>
    </citation>
    <scope>NUCLEOTIDE SEQUENCE [LARGE SCALE GENOMIC DNA]</scope>
    <source>
        <strain evidence="1 2">3976T8</strain>
    </source>
</reference>